<accession>A0A8S1RD53</accession>
<comment type="caution">
    <text evidence="1">The sequence shown here is derived from an EMBL/GenBank/DDBJ whole genome shotgun (WGS) entry which is preliminary data.</text>
</comment>
<organism evidence="1 2">
    <name type="scientific">Paramecium sonneborni</name>
    <dbReference type="NCBI Taxonomy" id="65129"/>
    <lineage>
        <taxon>Eukaryota</taxon>
        <taxon>Sar</taxon>
        <taxon>Alveolata</taxon>
        <taxon>Ciliophora</taxon>
        <taxon>Intramacronucleata</taxon>
        <taxon>Oligohymenophorea</taxon>
        <taxon>Peniculida</taxon>
        <taxon>Parameciidae</taxon>
        <taxon>Paramecium</taxon>
    </lineage>
</organism>
<reference evidence="1" key="1">
    <citation type="submission" date="2021-01" db="EMBL/GenBank/DDBJ databases">
        <authorList>
            <consortium name="Genoscope - CEA"/>
            <person name="William W."/>
        </authorList>
    </citation>
    <scope>NUCLEOTIDE SEQUENCE</scope>
</reference>
<evidence type="ECO:0000313" key="1">
    <source>
        <dbReference type="EMBL" id="CAD8125222.1"/>
    </source>
</evidence>
<sequence length="41" mass="4831">MNMTLYKVRVQILNSLFQSIIQLTQTHVTILVHFKNSWNIG</sequence>
<gene>
    <name evidence="1" type="ORF">PSON_ATCC_30995.1.T1570057</name>
</gene>
<proteinExistence type="predicted"/>
<name>A0A8S1RD53_9CILI</name>
<dbReference type="AlphaFoldDB" id="A0A8S1RD53"/>
<dbReference type="Proteomes" id="UP000692954">
    <property type="component" value="Unassembled WGS sequence"/>
</dbReference>
<keyword evidence="2" id="KW-1185">Reference proteome</keyword>
<protein>
    <submittedName>
        <fullName evidence="1">Uncharacterized protein</fullName>
    </submittedName>
</protein>
<evidence type="ECO:0000313" key="2">
    <source>
        <dbReference type="Proteomes" id="UP000692954"/>
    </source>
</evidence>
<dbReference type="EMBL" id="CAJJDN010000157">
    <property type="protein sequence ID" value="CAD8125222.1"/>
    <property type="molecule type" value="Genomic_DNA"/>
</dbReference>